<name>A0ABT8VFQ8_9BACL</name>
<dbReference type="Proteomes" id="UP001168883">
    <property type="component" value="Unassembled WGS sequence"/>
</dbReference>
<protein>
    <submittedName>
        <fullName evidence="1">Uncharacterized protein</fullName>
    </submittedName>
</protein>
<dbReference type="EMBL" id="JAUMKJ010000031">
    <property type="protein sequence ID" value="MDO3679815.1"/>
    <property type="molecule type" value="Genomic_DNA"/>
</dbReference>
<sequence>MGILNNQNQVVIDADADKDALYDFNIYEKIRDGKSTLSLFAENYSAENQIEIELLAAMLQSEASLYEVVYIDKKEGSLILVDIFSGINKPCKLLDLSLSNTIYRNALIYTRILHLEEFSITSGLGFVFSGNHRDYIVNRSKKMLKKMKINDISTDRFIVFFHLNRSDGLPLLFENVN</sequence>
<dbReference type="Pfam" id="PF25948">
    <property type="entry name" value="DUF7986"/>
    <property type="match status" value="1"/>
</dbReference>
<gene>
    <name evidence="1" type="ORF">Q3C12_22645</name>
</gene>
<reference evidence="1" key="1">
    <citation type="submission" date="2023-07" db="EMBL/GenBank/DDBJ databases">
        <authorList>
            <person name="Aktuganov G."/>
            <person name="Boyko T."/>
            <person name="Delegan Y."/>
            <person name="Galimzianova N."/>
            <person name="Gilvanova E."/>
            <person name="Korobov V."/>
            <person name="Kuzmina L."/>
            <person name="Melentiev A."/>
            <person name="Milman P."/>
            <person name="Ryabova A."/>
            <person name="Stupak E."/>
            <person name="Yasakov T."/>
            <person name="Zharikova N."/>
            <person name="Zhurenko E."/>
        </authorList>
    </citation>
    <scope>NUCLEOTIDE SEQUENCE</scope>
    <source>
        <strain evidence="1">IB-739</strain>
    </source>
</reference>
<accession>A0ABT8VFQ8</accession>
<evidence type="ECO:0000313" key="1">
    <source>
        <dbReference type="EMBL" id="MDO3679815.1"/>
    </source>
</evidence>
<evidence type="ECO:0000313" key="2">
    <source>
        <dbReference type="Proteomes" id="UP001168883"/>
    </source>
</evidence>
<dbReference type="RefSeq" id="WP_302880065.1">
    <property type="nucleotide sequence ID" value="NZ_JAUMKJ010000031.1"/>
</dbReference>
<organism evidence="1 2">
    <name type="scientific">Paenibacillus ehimensis</name>
    <dbReference type="NCBI Taxonomy" id="79264"/>
    <lineage>
        <taxon>Bacteria</taxon>
        <taxon>Bacillati</taxon>
        <taxon>Bacillota</taxon>
        <taxon>Bacilli</taxon>
        <taxon>Bacillales</taxon>
        <taxon>Paenibacillaceae</taxon>
        <taxon>Paenibacillus</taxon>
    </lineage>
</organism>
<dbReference type="InterPro" id="IPR058292">
    <property type="entry name" value="DUF7986"/>
</dbReference>
<proteinExistence type="predicted"/>
<keyword evidence="2" id="KW-1185">Reference proteome</keyword>
<comment type="caution">
    <text evidence="1">The sequence shown here is derived from an EMBL/GenBank/DDBJ whole genome shotgun (WGS) entry which is preliminary data.</text>
</comment>